<gene>
    <name evidence="2" type="ORF">OFLC_LOCUS15142</name>
</gene>
<sequence>MGGDGLKVTTAPFSLQIFLSSDRWILTTTFFPIACSFFVGFSQEGLTGMKADAKSGLDGGKGVDKCRDGKLVSFSLHYY</sequence>
<proteinExistence type="predicted"/>
<dbReference type="AlphaFoldDB" id="A0A183I5Y0"/>
<protein>
    <submittedName>
        <fullName evidence="2 4">Uncharacterized protein</fullName>
    </submittedName>
</protein>
<evidence type="ECO:0000256" key="1">
    <source>
        <dbReference type="SAM" id="Phobius"/>
    </source>
</evidence>
<accession>A0A183I5Y0</accession>
<keyword evidence="1" id="KW-0812">Transmembrane</keyword>
<reference evidence="2 3" key="2">
    <citation type="submission" date="2018-11" db="EMBL/GenBank/DDBJ databases">
        <authorList>
            <consortium name="Pathogen Informatics"/>
        </authorList>
    </citation>
    <scope>NUCLEOTIDE SEQUENCE [LARGE SCALE GENOMIC DNA]</scope>
</reference>
<name>A0A183I5Y0_9BILA</name>
<keyword evidence="1" id="KW-1133">Transmembrane helix</keyword>
<keyword evidence="3" id="KW-1185">Reference proteome</keyword>
<dbReference type="WBParaSite" id="OFLC_0001515301-mRNA-1">
    <property type="protein sequence ID" value="OFLC_0001515301-mRNA-1"/>
    <property type="gene ID" value="OFLC_0001515301"/>
</dbReference>
<dbReference type="Proteomes" id="UP000267606">
    <property type="component" value="Unassembled WGS sequence"/>
</dbReference>
<reference evidence="4" key="1">
    <citation type="submission" date="2016-06" db="UniProtKB">
        <authorList>
            <consortium name="WormBaseParasite"/>
        </authorList>
    </citation>
    <scope>IDENTIFICATION</scope>
</reference>
<keyword evidence="1" id="KW-0472">Membrane</keyword>
<feature type="transmembrane region" description="Helical" evidence="1">
    <location>
        <begin position="24"/>
        <end position="41"/>
    </location>
</feature>
<dbReference type="EMBL" id="UZAJ01041670">
    <property type="protein sequence ID" value="VDP20569.1"/>
    <property type="molecule type" value="Genomic_DNA"/>
</dbReference>
<evidence type="ECO:0000313" key="3">
    <source>
        <dbReference type="Proteomes" id="UP000267606"/>
    </source>
</evidence>
<evidence type="ECO:0000313" key="4">
    <source>
        <dbReference type="WBParaSite" id="OFLC_0001515301-mRNA-1"/>
    </source>
</evidence>
<evidence type="ECO:0000313" key="2">
    <source>
        <dbReference type="EMBL" id="VDP20569.1"/>
    </source>
</evidence>
<organism evidence="4">
    <name type="scientific">Onchocerca flexuosa</name>
    <dbReference type="NCBI Taxonomy" id="387005"/>
    <lineage>
        <taxon>Eukaryota</taxon>
        <taxon>Metazoa</taxon>
        <taxon>Ecdysozoa</taxon>
        <taxon>Nematoda</taxon>
        <taxon>Chromadorea</taxon>
        <taxon>Rhabditida</taxon>
        <taxon>Spirurina</taxon>
        <taxon>Spiruromorpha</taxon>
        <taxon>Filarioidea</taxon>
        <taxon>Onchocercidae</taxon>
        <taxon>Onchocerca</taxon>
    </lineage>
</organism>